<accession>A0A1H1KCE6</accession>
<dbReference type="SUPFAM" id="SSF55781">
    <property type="entry name" value="GAF domain-like"/>
    <property type="match status" value="1"/>
</dbReference>
<gene>
    <name evidence="2" type="ORF">SAMN05445850_7042</name>
</gene>
<dbReference type="InterPro" id="IPR029016">
    <property type="entry name" value="GAF-like_dom_sf"/>
</dbReference>
<evidence type="ECO:0000256" key="1">
    <source>
        <dbReference type="SAM" id="MobiDB-lite"/>
    </source>
</evidence>
<dbReference type="EMBL" id="FNKX01000003">
    <property type="protein sequence ID" value="SDR59964.1"/>
    <property type="molecule type" value="Genomic_DNA"/>
</dbReference>
<evidence type="ECO:0000313" key="3">
    <source>
        <dbReference type="Proteomes" id="UP000199365"/>
    </source>
</evidence>
<dbReference type="Proteomes" id="UP000199365">
    <property type="component" value="Unassembled WGS sequence"/>
</dbReference>
<proteinExistence type="predicted"/>
<feature type="region of interest" description="Disordered" evidence="1">
    <location>
        <begin position="77"/>
        <end position="105"/>
    </location>
</feature>
<evidence type="ECO:0000313" key="2">
    <source>
        <dbReference type="EMBL" id="SDR59964.1"/>
    </source>
</evidence>
<organism evidence="2 3">
    <name type="scientific">Paraburkholderia tuberum</name>
    <dbReference type="NCBI Taxonomy" id="157910"/>
    <lineage>
        <taxon>Bacteria</taxon>
        <taxon>Pseudomonadati</taxon>
        <taxon>Pseudomonadota</taxon>
        <taxon>Betaproteobacteria</taxon>
        <taxon>Burkholderiales</taxon>
        <taxon>Burkholderiaceae</taxon>
        <taxon>Paraburkholderia</taxon>
    </lineage>
</organism>
<reference evidence="3" key="1">
    <citation type="submission" date="2016-10" db="EMBL/GenBank/DDBJ databases">
        <authorList>
            <person name="Varghese N."/>
            <person name="Submissions S."/>
        </authorList>
    </citation>
    <scope>NUCLEOTIDE SEQUENCE [LARGE SCALE GENOMIC DNA]</scope>
    <source>
        <strain evidence="3">DUS833</strain>
    </source>
</reference>
<dbReference type="Gene3D" id="3.30.450.40">
    <property type="match status" value="1"/>
</dbReference>
<keyword evidence="3" id="KW-1185">Reference proteome</keyword>
<protein>
    <submittedName>
        <fullName evidence="2">Uncharacterized protein</fullName>
    </submittedName>
</protein>
<name>A0A1H1KCE6_9BURK</name>
<sequence>MRWYIESAQRTKGKSTVNIQASVGRQALDGVYEVSKTLVSSLDVAKAFRESLNYLVQTMEWRRAFVVLAEPDGQLRGLSATGLSRDEQQRTTARSRHRKPGKPEGERERLIWFVRVHLAGSEHAVRVV</sequence>
<dbReference type="STRING" id="157910.SAMN05445850_7042"/>
<dbReference type="AlphaFoldDB" id="A0A1H1KCE6"/>